<feature type="transmembrane region" description="Helical" evidence="4">
    <location>
        <begin position="13"/>
        <end position="38"/>
    </location>
</feature>
<dbReference type="OrthoDB" id="9781638at2"/>
<dbReference type="InterPro" id="IPR003660">
    <property type="entry name" value="HAMP_dom"/>
</dbReference>
<sequence length="385" mass="42332">MKDFTSANEKIELIIVFGIIILACAILIASFMTIKFFLLARVKSISDLLFDFLKYLNYEKQQPPSLLNPKAEDELGNICIAINENIQKTEKGLQTDKQAVQQFIDVANHIGSGNFTARIVENPHNPQLLELKSVLNQMLDTLQNKIGQDMNEISSVFKSYIDLDFTTQVENAHGEVETTTNALGSSIREMLHTSSEFAKELEVSAKDLKQAVYNLTEGSHKQASALGQTAQALEQMNASMESISGRANDVSSQANDIRNIVSVIRDIADQTNLLALNAAIEAARAGEHGRGFAVVADEVRKLAERTGKSLSEIEANINILVQGVNEMSESIKEQTLGIGQINDAVSQLENANSQNVEIANHSQNISNSVNTIAHKIFDDVKKKKF</sequence>
<feature type="domain" description="Methyl-accepting transducer" evidence="5">
    <location>
        <begin position="165"/>
        <end position="385"/>
    </location>
</feature>
<gene>
    <name evidence="7" type="ORF">LS65_007540</name>
</gene>
<dbReference type="Pfam" id="PF00672">
    <property type="entry name" value="HAMP"/>
    <property type="match status" value="1"/>
</dbReference>
<dbReference type="PANTHER" id="PTHR32089">
    <property type="entry name" value="METHYL-ACCEPTING CHEMOTAXIS PROTEIN MCPB"/>
    <property type="match status" value="1"/>
</dbReference>
<evidence type="ECO:0008006" key="9">
    <source>
        <dbReference type="Google" id="ProtNLM"/>
    </source>
</evidence>
<keyword evidence="4" id="KW-0812">Transmembrane</keyword>
<evidence type="ECO:0000256" key="4">
    <source>
        <dbReference type="SAM" id="Phobius"/>
    </source>
</evidence>
<dbReference type="PROSITE" id="PS50111">
    <property type="entry name" value="CHEMOTAXIS_TRANSDUC_2"/>
    <property type="match status" value="1"/>
</dbReference>
<evidence type="ECO:0000256" key="3">
    <source>
        <dbReference type="PROSITE-ProRule" id="PRU00284"/>
    </source>
</evidence>
<feature type="domain" description="HAMP" evidence="6">
    <location>
        <begin position="98"/>
        <end position="147"/>
    </location>
</feature>
<keyword evidence="1 3" id="KW-0807">Transducer</keyword>
<dbReference type="PANTHER" id="PTHR32089:SF112">
    <property type="entry name" value="LYSOZYME-LIKE PROTEIN-RELATED"/>
    <property type="match status" value="1"/>
</dbReference>
<dbReference type="AlphaFoldDB" id="A0A4U8TJL4"/>
<evidence type="ECO:0000256" key="1">
    <source>
        <dbReference type="ARBA" id="ARBA00023224"/>
    </source>
</evidence>
<dbReference type="GO" id="GO:0007165">
    <property type="term" value="P:signal transduction"/>
    <property type="evidence" value="ECO:0007669"/>
    <property type="project" value="UniProtKB-KW"/>
</dbReference>
<dbReference type="Pfam" id="PF00015">
    <property type="entry name" value="MCPsignal"/>
    <property type="match status" value="1"/>
</dbReference>
<evidence type="ECO:0000259" key="6">
    <source>
        <dbReference type="PROSITE" id="PS50885"/>
    </source>
</evidence>
<dbReference type="Gene3D" id="1.10.287.950">
    <property type="entry name" value="Methyl-accepting chemotaxis protein"/>
    <property type="match status" value="1"/>
</dbReference>
<evidence type="ECO:0000256" key="2">
    <source>
        <dbReference type="ARBA" id="ARBA00029447"/>
    </source>
</evidence>
<dbReference type="InterPro" id="IPR004089">
    <property type="entry name" value="MCPsignal_dom"/>
</dbReference>
<name>A0A4U8TJL4_9HELI</name>
<dbReference type="SMART" id="SM00283">
    <property type="entry name" value="MA"/>
    <property type="match status" value="1"/>
</dbReference>
<reference evidence="7 8" key="1">
    <citation type="journal article" date="2014" name="Genome Announc.">
        <title>Draft genome sequences of eight enterohepatic helicobacter species isolated from both laboratory and wild rodents.</title>
        <authorList>
            <person name="Sheh A."/>
            <person name="Shen Z."/>
            <person name="Fox J.G."/>
        </authorList>
    </citation>
    <scope>NUCLEOTIDE SEQUENCE [LARGE SCALE GENOMIC DNA]</scope>
    <source>
        <strain evidence="7 8">MIT 01-6451</strain>
    </source>
</reference>
<evidence type="ECO:0000313" key="7">
    <source>
        <dbReference type="EMBL" id="TLE00571.1"/>
    </source>
</evidence>
<protein>
    <recommendedName>
        <fullName evidence="9">Methyl-accepting chemotaxis protein</fullName>
    </recommendedName>
</protein>
<keyword evidence="4" id="KW-1133">Transmembrane helix</keyword>
<accession>A0A4U8TJL4</accession>
<comment type="similarity">
    <text evidence="2">Belongs to the methyl-accepting chemotaxis (MCP) protein family.</text>
</comment>
<dbReference type="SUPFAM" id="SSF58104">
    <property type="entry name" value="Methyl-accepting chemotaxis protein (MCP) signaling domain"/>
    <property type="match status" value="1"/>
</dbReference>
<dbReference type="EMBL" id="JRMQ02000011">
    <property type="protein sequence ID" value="TLE00571.1"/>
    <property type="molecule type" value="Genomic_DNA"/>
</dbReference>
<dbReference type="GO" id="GO:0016020">
    <property type="term" value="C:membrane"/>
    <property type="evidence" value="ECO:0007669"/>
    <property type="project" value="InterPro"/>
</dbReference>
<dbReference type="PROSITE" id="PS50885">
    <property type="entry name" value="HAMP"/>
    <property type="match status" value="1"/>
</dbReference>
<evidence type="ECO:0000313" key="8">
    <source>
        <dbReference type="Proteomes" id="UP000029707"/>
    </source>
</evidence>
<proteinExistence type="inferred from homology"/>
<dbReference type="PROSITE" id="PS51257">
    <property type="entry name" value="PROKAR_LIPOPROTEIN"/>
    <property type="match status" value="1"/>
</dbReference>
<comment type="caution">
    <text evidence="7">The sequence shown here is derived from an EMBL/GenBank/DDBJ whole genome shotgun (WGS) entry which is preliminary data.</text>
</comment>
<dbReference type="Proteomes" id="UP000029707">
    <property type="component" value="Unassembled WGS sequence"/>
</dbReference>
<organism evidence="7 8">
    <name type="scientific">Helicobacter japonicus</name>
    <dbReference type="NCBI Taxonomy" id="425400"/>
    <lineage>
        <taxon>Bacteria</taxon>
        <taxon>Pseudomonadati</taxon>
        <taxon>Campylobacterota</taxon>
        <taxon>Epsilonproteobacteria</taxon>
        <taxon>Campylobacterales</taxon>
        <taxon>Helicobacteraceae</taxon>
        <taxon>Helicobacter</taxon>
    </lineage>
</organism>
<keyword evidence="8" id="KW-1185">Reference proteome</keyword>
<keyword evidence="4" id="KW-0472">Membrane</keyword>
<evidence type="ECO:0000259" key="5">
    <source>
        <dbReference type="PROSITE" id="PS50111"/>
    </source>
</evidence>